<dbReference type="SUPFAM" id="SSF53756">
    <property type="entry name" value="UDP-Glycosyltransferase/glycogen phosphorylase"/>
    <property type="match status" value="1"/>
</dbReference>
<dbReference type="GO" id="GO:0016758">
    <property type="term" value="F:hexosyltransferase activity"/>
    <property type="evidence" value="ECO:0007669"/>
    <property type="project" value="UniProtKB-ARBA"/>
</dbReference>
<dbReference type="GO" id="GO:0017000">
    <property type="term" value="P:antibiotic biosynthetic process"/>
    <property type="evidence" value="ECO:0007669"/>
    <property type="project" value="UniProtKB-ARBA"/>
</dbReference>
<protein>
    <submittedName>
        <fullName evidence="4">Regulatory DNA binding protein</fullName>
    </submittedName>
</protein>
<dbReference type="InterPro" id="IPR050426">
    <property type="entry name" value="Glycosyltransferase_28"/>
</dbReference>
<dbReference type="Gene3D" id="3.40.50.2000">
    <property type="entry name" value="Glycogen Phosphorylase B"/>
    <property type="match status" value="2"/>
</dbReference>
<dbReference type="EMBL" id="CP002623">
    <property type="protein sequence ID" value="AEI94190.1"/>
    <property type="molecule type" value="Genomic_DNA"/>
</dbReference>
<dbReference type="Pfam" id="PF00440">
    <property type="entry name" value="TetR_N"/>
    <property type="match status" value="1"/>
</dbReference>
<dbReference type="eggNOG" id="COG1819">
    <property type="taxonomic scope" value="Bacteria"/>
</dbReference>
<dbReference type="Proteomes" id="UP000001353">
    <property type="component" value="Chromosome"/>
</dbReference>
<reference evidence="4 5" key="1">
    <citation type="journal article" date="2011" name="BMC Genomics">
        <title>Comparative genome analysis and genome-guided physiological analysis of Roseobacter litoralis.</title>
        <authorList>
            <person name="Kalhoefer D."/>
            <person name="Thole S."/>
            <person name="Voget S."/>
            <person name="Lehmann R."/>
            <person name="Liesegang H."/>
            <person name="Wollher A."/>
            <person name="Daniel R."/>
            <person name="Simon M."/>
            <person name="Brinkhoff T."/>
        </authorList>
    </citation>
    <scope>NUCLEOTIDE SEQUENCE [LARGE SCALE GENOMIC DNA]</scope>
    <source>
        <strain evidence="5">ATCC 49566 / DSM 6996 / JCM 21268 / NBRC 15278 / OCh 149</strain>
    </source>
</reference>
<keyword evidence="1 2" id="KW-0238">DNA-binding</keyword>
<dbReference type="PROSITE" id="PS50977">
    <property type="entry name" value="HTH_TETR_2"/>
    <property type="match status" value="1"/>
</dbReference>
<evidence type="ECO:0000256" key="1">
    <source>
        <dbReference type="ARBA" id="ARBA00023125"/>
    </source>
</evidence>
<dbReference type="InterPro" id="IPR002213">
    <property type="entry name" value="UDP_glucos_trans"/>
</dbReference>
<evidence type="ECO:0000256" key="2">
    <source>
        <dbReference type="PROSITE-ProRule" id="PRU00335"/>
    </source>
</evidence>
<dbReference type="InterPro" id="IPR010610">
    <property type="entry name" value="EryCIII-like_C"/>
</dbReference>
<dbReference type="OrthoDB" id="139086at2"/>
<name>F7ZA37_ROSLO</name>
<evidence type="ECO:0000313" key="5">
    <source>
        <dbReference type="Proteomes" id="UP000001353"/>
    </source>
</evidence>
<dbReference type="InterPro" id="IPR001647">
    <property type="entry name" value="HTH_TetR"/>
</dbReference>
<organism evidence="4 5">
    <name type="scientific">Roseobacter litoralis (strain ATCC 49566 / DSM 6996 / JCM 21268 / NBRC 15278 / OCh 149)</name>
    <dbReference type="NCBI Taxonomy" id="391595"/>
    <lineage>
        <taxon>Bacteria</taxon>
        <taxon>Pseudomonadati</taxon>
        <taxon>Pseudomonadota</taxon>
        <taxon>Alphaproteobacteria</taxon>
        <taxon>Rhodobacterales</taxon>
        <taxon>Roseobacteraceae</taxon>
        <taxon>Roseobacter</taxon>
    </lineage>
</organism>
<accession>F7ZA37</accession>
<dbReference type="eggNOG" id="COG1309">
    <property type="taxonomic scope" value="Bacteria"/>
</dbReference>
<dbReference type="GO" id="GO:0003677">
    <property type="term" value="F:DNA binding"/>
    <property type="evidence" value="ECO:0007669"/>
    <property type="project" value="UniProtKB-UniRule"/>
</dbReference>
<dbReference type="KEGG" id="rli:RLO149_c022140"/>
<dbReference type="CDD" id="cd03784">
    <property type="entry name" value="GT1_Gtf-like"/>
    <property type="match status" value="1"/>
</dbReference>
<proteinExistence type="predicted"/>
<dbReference type="PANTHER" id="PTHR48050">
    <property type="entry name" value="STEROL 3-BETA-GLUCOSYLTRANSFERASE"/>
    <property type="match status" value="1"/>
</dbReference>
<dbReference type="SUPFAM" id="SSF46689">
    <property type="entry name" value="Homeodomain-like"/>
    <property type="match status" value="1"/>
</dbReference>
<dbReference type="PANTHER" id="PTHR48050:SF13">
    <property type="entry name" value="STEROL 3-BETA-GLUCOSYLTRANSFERASE UGT80A2"/>
    <property type="match status" value="1"/>
</dbReference>
<dbReference type="AlphaFoldDB" id="F7ZA37"/>
<dbReference type="Pfam" id="PF06722">
    <property type="entry name" value="EryCIII-like_C"/>
    <property type="match status" value="1"/>
</dbReference>
<gene>
    <name evidence="4" type="ordered locus">RLO149_c022140</name>
</gene>
<evidence type="ECO:0000313" key="4">
    <source>
        <dbReference type="EMBL" id="AEI94190.1"/>
    </source>
</evidence>
<dbReference type="RefSeq" id="WP_013962114.1">
    <property type="nucleotide sequence ID" value="NC_015730.1"/>
</dbReference>
<sequence>MKSKRRKYDGSKRKAQAEARRALILKCTAQVLADSNTDEIRLEDVAQAAGVSVQTILRAFGSKDGLVIATLESVAPDAVDFTSFANIDIEDLDAFVRTVFSAYDKIGDLVIHALAEEHRSPEFQGALDLGRSYHVEWVSQVFAPYIERRPAKDRPVLFRALMAATDIYVWKILCRDEALSFDEAVATVTFTLKSLIQEKEIMKKYLWLSHSSGGNLPPSLGVAHALRKRGHEVVFATKPETIARIEGEGFRGIGFKNAYTQVDKYPDMGPMTRVACSLTSPDIADEIKEIVATEKPDAIMVDAMFPAALDIAPSFGVPTSVFCHTFLWRQLDEWQGIMTKLAELRGAAGFAPLPDMQTLWKAQTQMVLTSVDALDDAPLPGWDHVTHVGPVLDNEAPAQPIDLPWAADDAMPLVLVSYTTTELQDPAKVQTALDGLAELEAHVVVTTSMVIDPAALTIPANAHVVQYADHNAILARAALCVTHGGHGTMMRALKHGVPMVLIPGFPHDQAPNAALVEKLGVGLALPGDADAAKLAPAARRVLGDTSFKSSAEEQAKVIRNLDGASSAADLMESIVAGKAVEAIA</sequence>
<evidence type="ECO:0000259" key="3">
    <source>
        <dbReference type="PROSITE" id="PS50977"/>
    </source>
</evidence>
<dbReference type="HOGENOM" id="CLU_466817_0_0_5"/>
<dbReference type="Gene3D" id="1.10.357.10">
    <property type="entry name" value="Tetracycline Repressor, domain 2"/>
    <property type="match status" value="1"/>
</dbReference>
<feature type="domain" description="HTH tetR-type" evidence="3">
    <location>
        <begin position="18"/>
        <end position="78"/>
    </location>
</feature>
<dbReference type="GO" id="GO:0008194">
    <property type="term" value="F:UDP-glycosyltransferase activity"/>
    <property type="evidence" value="ECO:0007669"/>
    <property type="project" value="InterPro"/>
</dbReference>
<dbReference type="InterPro" id="IPR009057">
    <property type="entry name" value="Homeodomain-like_sf"/>
</dbReference>
<dbReference type="STRING" id="391595.RLO149_c022140"/>
<keyword evidence="5" id="KW-1185">Reference proteome</keyword>
<feature type="DNA-binding region" description="H-T-H motif" evidence="2">
    <location>
        <begin position="41"/>
        <end position="60"/>
    </location>
</feature>